<dbReference type="PANTHER" id="PTHR13815:SF7">
    <property type="entry name" value="GOLGIN SUBFAMILY A MEMBER 5"/>
    <property type="match status" value="1"/>
</dbReference>
<keyword evidence="3 9" id="KW-1133">Transmembrane helix</keyword>
<dbReference type="Gene3D" id="1.10.287.1490">
    <property type="match status" value="1"/>
</dbReference>
<evidence type="ECO:0000256" key="9">
    <source>
        <dbReference type="SAM" id="Phobius"/>
    </source>
</evidence>
<evidence type="ECO:0000313" key="10">
    <source>
        <dbReference type="EMBL" id="CAK9269865.1"/>
    </source>
</evidence>
<evidence type="ECO:0000256" key="6">
    <source>
        <dbReference type="ARBA" id="ARBA00023136"/>
    </source>
</evidence>
<feature type="coiled-coil region" evidence="7">
    <location>
        <begin position="431"/>
        <end position="524"/>
    </location>
</feature>
<evidence type="ECO:0000256" key="4">
    <source>
        <dbReference type="ARBA" id="ARBA00023034"/>
    </source>
</evidence>
<keyword evidence="11" id="KW-1185">Reference proteome</keyword>
<feature type="compositionally biased region" description="Low complexity" evidence="8">
    <location>
        <begin position="147"/>
        <end position="156"/>
    </location>
</feature>
<organism evidence="10 11">
    <name type="scientific">Sphagnum jensenii</name>
    <dbReference type="NCBI Taxonomy" id="128206"/>
    <lineage>
        <taxon>Eukaryota</taxon>
        <taxon>Viridiplantae</taxon>
        <taxon>Streptophyta</taxon>
        <taxon>Embryophyta</taxon>
        <taxon>Bryophyta</taxon>
        <taxon>Sphagnophytina</taxon>
        <taxon>Sphagnopsida</taxon>
        <taxon>Sphagnales</taxon>
        <taxon>Sphagnaceae</taxon>
        <taxon>Sphagnum</taxon>
    </lineage>
</organism>
<evidence type="ECO:0008006" key="12">
    <source>
        <dbReference type="Google" id="ProtNLM"/>
    </source>
</evidence>
<keyword evidence="4" id="KW-0333">Golgi apparatus</keyword>
<dbReference type="Proteomes" id="UP001497444">
    <property type="component" value="Chromosome 3"/>
</dbReference>
<feature type="coiled-coil region" evidence="7">
    <location>
        <begin position="554"/>
        <end position="588"/>
    </location>
</feature>
<reference evidence="10" key="1">
    <citation type="submission" date="2024-02" db="EMBL/GenBank/DDBJ databases">
        <authorList>
            <consortium name="ELIXIR-Norway"/>
            <consortium name="Elixir Norway"/>
        </authorList>
    </citation>
    <scope>NUCLEOTIDE SEQUENCE</scope>
</reference>
<accession>A0ABP0WVJ5</accession>
<dbReference type="EMBL" id="OZ020098">
    <property type="protein sequence ID" value="CAK9269865.1"/>
    <property type="molecule type" value="Genomic_DNA"/>
</dbReference>
<evidence type="ECO:0000256" key="8">
    <source>
        <dbReference type="SAM" id="MobiDB-lite"/>
    </source>
</evidence>
<dbReference type="Pfam" id="PF09787">
    <property type="entry name" value="Golgin_A5"/>
    <property type="match status" value="1"/>
</dbReference>
<feature type="region of interest" description="Disordered" evidence="8">
    <location>
        <begin position="117"/>
        <end position="156"/>
    </location>
</feature>
<protein>
    <recommendedName>
        <fullName evidence="12">Golgin-84</fullName>
    </recommendedName>
</protein>
<sequence>MASWLRAAEELFEVVDRKAKQAVIRLPEELPFLPQNTDVRNSSLEGKTASGDDVKDLVPQAVESLEFVANAETEETEKQMATPGSDREREAHILQGAEASAAADGDASLKYISLSPHEVDSKHQSPSSEGELAESCGSSHDENDTKQSSVDLLSDQVVSDERVESVECKFRAEENGTVVVDLLTVEIPHVEKPVVPVGPNVDSHGAETEKSTVATVKVLEQQQLPSPVDEKMPLEMPKVEDQLNEARGLLTVAVSSGPSKEARLARVCAGLSSRLQEYKSENLQLEELLQFEREERKSFDARMRQLQQELAAAKESAAAVEAGMVAALASKNSEIDSLSSSVESFKRQASMAEGKLAALQTTVEAMSKNRDMTETRMIQALRNELASAEHRVEEERMAHSATRHAAVERETELEQRMAESNSALMRMQKIVDERNQRVTDMEHKLAMLEVECATLNQELQESQARQRREQKRPNEEAVQTAQVQVWREEAERARQLQREADSKLSAMEAKMQKLRVELASVKREADLGSLQAQSELEKRFRELTELLYTKQTQLEVMSSEKAAAMLQLEQARRLQAKAEAERQRNVRNMSSFEDENELKSFEYLGLHQRRLGPVGPSVQRAAKFLDSSAVTAGRFLWRRPLARLIAVLYLVFIHIFLMYVLHRLQEQADRPSSREELEAAKAAGLLLHGRP</sequence>
<evidence type="ECO:0000256" key="1">
    <source>
        <dbReference type="ARBA" id="ARBA00004194"/>
    </source>
</evidence>
<keyword evidence="6 9" id="KW-0472">Membrane</keyword>
<evidence type="ECO:0000256" key="7">
    <source>
        <dbReference type="SAM" id="Coils"/>
    </source>
</evidence>
<comment type="subcellular location">
    <subcellularLocation>
        <location evidence="1">Golgi apparatus membrane</location>
        <topology evidence="1">Single-pass membrane protein</topology>
    </subcellularLocation>
</comment>
<evidence type="ECO:0000256" key="2">
    <source>
        <dbReference type="ARBA" id="ARBA00022692"/>
    </source>
</evidence>
<keyword evidence="5 7" id="KW-0175">Coiled coil</keyword>
<feature type="coiled-coil region" evidence="7">
    <location>
        <begin position="268"/>
        <end position="323"/>
    </location>
</feature>
<proteinExistence type="predicted"/>
<dbReference type="PANTHER" id="PTHR13815">
    <property type="entry name" value="GOLGIN-84"/>
    <property type="match status" value="1"/>
</dbReference>
<keyword evidence="2 9" id="KW-0812">Transmembrane</keyword>
<dbReference type="InterPro" id="IPR019177">
    <property type="entry name" value="Golgin_subfamily_A_member_5"/>
</dbReference>
<feature type="transmembrane region" description="Helical" evidence="9">
    <location>
        <begin position="641"/>
        <end position="661"/>
    </location>
</feature>
<name>A0ABP0WVJ5_9BRYO</name>
<evidence type="ECO:0000256" key="3">
    <source>
        <dbReference type="ARBA" id="ARBA00022989"/>
    </source>
</evidence>
<gene>
    <name evidence="10" type="ORF">CSSPJE1EN1_LOCUS15343</name>
</gene>
<evidence type="ECO:0000313" key="11">
    <source>
        <dbReference type="Proteomes" id="UP001497444"/>
    </source>
</evidence>
<evidence type="ECO:0000256" key="5">
    <source>
        <dbReference type="ARBA" id="ARBA00023054"/>
    </source>
</evidence>